<evidence type="ECO:0000313" key="5">
    <source>
        <dbReference type="EMBL" id="KFO20592.1"/>
    </source>
</evidence>
<dbReference type="EMBL" id="KN124698">
    <property type="protein sequence ID" value="KFO20592.1"/>
    <property type="molecule type" value="Genomic_DNA"/>
</dbReference>
<protein>
    <submittedName>
        <fullName evidence="5">FRAS1-related extracellular matrix protein 3</fullName>
    </submittedName>
</protein>
<dbReference type="SUPFAM" id="SSF141072">
    <property type="entry name" value="CalX-like"/>
    <property type="match status" value="2"/>
</dbReference>
<accession>A0A091CQY2</accession>
<organism evidence="5 6">
    <name type="scientific">Fukomys damarensis</name>
    <name type="common">Damaraland mole rat</name>
    <name type="synonym">Cryptomys damarensis</name>
    <dbReference type="NCBI Taxonomy" id="885580"/>
    <lineage>
        <taxon>Eukaryota</taxon>
        <taxon>Metazoa</taxon>
        <taxon>Chordata</taxon>
        <taxon>Craniata</taxon>
        <taxon>Vertebrata</taxon>
        <taxon>Euteleostomi</taxon>
        <taxon>Mammalia</taxon>
        <taxon>Eutheria</taxon>
        <taxon>Euarchontoglires</taxon>
        <taxon>Glires</taxon>
        <taxon>Rodentia</taxon>
        <taxon>Hystricomorpha</taxon>
        <taxon>Bathyergidae</taxon>
        <taxon>Fukomys</taxon>
    </lineage>
</organism>
<dbReference type="GO" id="GO:0009653">
    <property type="term" value="P:anatomical structure morphogenesis"/>
    <property type="evidence" value="ECO:0007669"/>
    <property type="project" value="TreeGrafter"/>
</dbReference>
<dbReference type="Gene3D" id="2.60.40.2030">
    <property type="match status" value="2"/>
</dbReference>
<evidence type="ECO:0000256" key="3">
    <source>
        <dbReference type="ARBA" id="ARBA00022837"/>
    </source>
</evidence>
<dbReference type="SMART" id="SM00237">
    <property type="entry name" value="Calx_beta"/>
    <property type="match status" value="1"/>
</dbReference>
<dbReference type="InterPro" id="IPR003644">
    <property type="entry name" value="Calx_beta"/>
</dbReference>
<dbReference type="Pfam" id="PF03160">
    <property type="entry name" value="Calx-beta"/>
    <property type="match status" value="2"/>
</dbReference>
<dbReference type="GO" id="GO:0007154">
    <property type="term" value="P:cell communication"/>
    <property type="evidence" value="ECO:0007669"/>
    <property type="project" value="InterPro"/>
</dbReference>
<evidence type="ECO:0000313" key="6">
    <source>
        <dbReference type="Proteomes" id="UP000028990"/>
    </source>
</evidence>
<dbReference type="PANTHER" id="PTHR45739:SF5">
    <property type="entry name" value="FRAS1-RELATED EXTRACELLULAR MATRIX PROTEIN 3"/>
    <property type="match status" value="1"/>
</dbReference>
<dbReference type="GO" id="GO:0016020">
    <property type="term" value="C:membrane"/>
    <property type="evidence" value="ECO:0007669"/>
    <property type="project" value="InterPro"/>
</dbReference>
<feature type="domain" description="Calx-beta" evidence="4">
    <location>
        <begin position="36"/>
        <end position="128"/>
    </location>
</feature>
<dbReference type="AlphaFoldDB" id="A0A091CQY2"/>
<name>A0A091CQY2_FUKDA</name>
<evidence type="ECO:0000259" key="4">
    <source>
        <dbReference type="SMART" id="SM00237"/>
    </source>
</evidence>
<keyword evidence="2" id="KW-0677">Repeat</keyword>
<dbReference type="Proteomes" id="UP000028990">
    <property type="component" value="Unassembled WGS sequence"/>
</dbReference>
<proteinExistence type="predicted"/>
<dbReference type="InterPro" id="IPR038081">
    <property type="entry name" value="CalX-like_sf"/>
</dbReference>
<sequence length="183" mass="20280">MWKVRIIHDDEYEVSETFQIILSEPGMVALEFPETATVEIVDPGDESTVYIPEAEHKIEEDVGELLIPVRWSGDPSQELTVICSTHQGPADHSSILHFDRDETEKTCQVLIIDDSFDEEEESFHVCLSLPVGGQLGAKFPTTQVIILADHEDGVGLCGALLAPERPLYSYAQDVGTIPAKEYP</sequence>
<evidence type="ECO:0000256" key="2">
    <source>
        <dbReference type="ARBA" id="ARBA00022737"/>
    </source>
</evidence>
<evidence type="ECO:0000256" key="1">
    <source>
        <dbReference type="ARBA" id="ARBA00022729"/>
    </source>
</evidence>
<dbReference type="InterPro" id="IPR051561">
    <property type="entry name" value="FRAS1_ECM"/>
</dbReference>
<dbReference type="PANTHER" id="PTHR45739">
    <property type="entry name" value="MATRIX PROTEIN, PUTATIVE-RELATED"/>
    <property type="match status" value="1"/>
</dbReference>
<keyword evidence="6" id="KW-1185">Reference proteome</keyword>
<reference evidence="5 6" key="1">
    <citation type="submission" date="2013-11" db="EMBL/GenBank/DDBJ databases">
        <title>The Damaraland mole rat (Fukomys damarensis) genome and evolution of African mole rats.</title>
        <authorList>
            <person name="Gladyshev V.N."/>
            <person name="Fang X."/>
        </authorList>
    </citation>
    <scope>NUCLEOTIDE SEQUENCE [LARGE SCALE GENOMIC DNA]</scope>
    <source>
        <tissue evidence="5">Liver</tissue>
    </source>
</reference>
<dbReference type="GO" id="GO:0071944">
    <property type="term" value="C:cell periphery"/>
    <property type="evidence" value="ECO:0007669"/>
    <property type="project" value="UniProtKB-ARBA"/>
</dbReference>
<gene>
    <name evidence="5" type="ORF">H920_18052</name>
</gene>
<keyword evidence="3" id="KW-0106">Calcium</keyword>
<keyword evidence="1" id="KW-0732">Signal</keyword>